<accession>A0ABQ3GEI6</accession>
<evidence type="ECO:0000313" key="4">
    <source>
        <dbReference type="Proteomes" id="UP000642819"/>
    </source>
</evidence>
<proteinExistence type="predicted"/>
<organism evidence="3 4">
    <name type="scientific">Zhihengliuella salsuginis</name>
    <dbReference type="NCBI Taxonomy" id="578222"/>
    <lineage>
        <taxon>Bacteria</taxon>
        <taxon>Bacillati</taxon>
        <taxon>Actinomycetota</taxon>
        <taxon>Actinomycetes</taxon>
        <taxon>Micrococcales</taxon>
        <taxon>Micrococcaceae</taxon>
        <taxon>Zhihengliuella</taxon>
    </lineage>
</organism>
<gene>
    <name evidence="3" type="ORF">GCM10008096_09050</name>
</gene>
<comment type="caution">
    <text evidence="3">The sequence shown here is derived from an EMBL/GenBank/DDBJ whole genome shotgun (WGS) entry which is preliminary data.</text>
</comment>
<evidence type="ECO:0000256" key="1">
    <source>
        <dbReference type="SAM" id="MobiDB-lite"/>
    </source>
</evidence>
<name>A0ABQ3GEI6_9MICC</name>
<sequence>MKLRLALAFAGALFVAGIAGPAAASPPVNPDQGGHVHHVWLGNGECHEIDAVTWEAADNGMHRGANSSGPGAGPWHGPCPA</sequence>
<feature type="chain" id="PRO_5045945237" description="Secreted protein" evidence="2">
    <location>
        <begin position="25"/>
        <end position="81"/>
    </location>
</feature>
<reference evidence="4" key="1">
    <citation type="journal article" date="2019" name="Int. J. Syst. Evol. Microbiol.">
        <title>The Global Catalogue of Microorganisms (GCM) 10K type strain sequencing project: providing services to taxonomists for standard genome sequencing and annotation.</title>
        <authorList>
            <consortium name="The Broad Institute Genomics Platform"/>
            <consortium name="The Broad Institute Genome Sequencing Center for Infectious Disease"/>
            <person name="Wu L."/>
            <person name="Ma J."/>
        </authorList>
    </citation>
    <scope>NUCLEOTIDE SEQUENCE [LARGE SCALE GENOMIC DNA]</scope>
    <source>
        <strain evidence="4">KCTC 19466</strain>
    </source>
</reference>
<keyword evidence="4" id="KW-1185">Reference proteome</keyword>
<evidence type="ECO:0000313" key="3">
    <source>
        <dbReference type="EMBL" id="GHD03128.1"/>
    </source>
</evidence>
<dbReference type="Proteomes" id="UP000642819">
    <property type="component" value="Unassembled WGS sequence"/>
</dbReference>
<feature type="signal peptide" evidence="2">
    <location>
        <begin position="1"/>
        <end position="24"/>
    </location>
</feature>
<protein>
    <recommendedName>
        <fullName evidence="5">Secreted protein</fullName>
    </recommendedName>
</protein>
<dbReference type="RefSeq" id="WP_189348922.1">
    <property type="nucleotide sequence ID" value="NZ_BMXK01000003.1"/>
</dbReference>
<feature type="region of interest" description="Disordered" evidence="1">
    <location>
        <begin position="60"/>
        <end position="81"/>
    </location>
</feature>
<evidence type="ECO:0008006" key="5">
    <source>
        <dbReference type="Google" id="ProtNLM"/>
    </source>
</evidence>
<evidence type="ECO:0000256" key="2">
    <source>
        <dbReference type="SAM" id="SignalP"/>
    </source>
</evidence>
<keyword evidence="2" id="KW-0732">Signal</keyword>
<dbReference type="EMBL" id="BMXK01000003">
    <property type="protein sequence ID" value="GHD03128.1"/>
    <property type="molecule type" value="Genomic_DNA"/>
</dbReference>